<evidence type="ECO:0000259" key="7">
    <source>
        <dbReference type="PROSITE" id="PS50048"/>
    </source>
</evidence>
<comment type="subcellular location">
    <subcellularLocation>
        <location evidence="1">Nucleus</location>
    </subcellularLocation>
</comment>
<evidence type="ECO:0000256" key="3">
    <source>
        <dbReference type="ARBA" id="ARBA00023125"/>
    </source>
</evidence>
<proteinExistence type="predicted"/>
<feature type="region of interest" description="Disordered" evidence="6">
    <location>
        <begin position="1"/>
        <end position="33"/>
    </location>
</feature>
<comment type="caution">
    <text evidence="8">The sequence shown here is derived from an EMBL/GenBank/DDBJ whole genome shotgun (WGS) entry which is preliminary data.</text>
</comment>
<keyword evidence="3" id="KW-0238">DNA-binding</keyword>
<evidence type="ECO:0000256" key="6">
    <source>
        <dbReference type="SAM" id="MobiDB-lite"/>
    </source>
</evidence>
<evidence type="ECO:0000313" key="9">
    <source>
        <dbReference type="Proteomes" id="UP000191285"/>
    </source>
</evidence>
<dbReference type="GO" id="GO:0000976">
    <property type="term" value="F:transcription cis-regulatory region binding"/>
    <property type="evidence" value="ECO:0007669"/>
    <property type="project" value="TreeGrafter"/>
</dbReference>
<evidence type="ECO:0000256" key="5">
    <source>
        <dbReference type="ARBA" id="ARBA00023242"/>
    </source>
</evidence>
<dbReference type="SUPFAM" id="SSF57701">
    <property type="entry name" value="Zn2/Cys6 DNA-binding domain"/>
    <property type="match status" value="1"/>
</dbReference>
<dbReference type="EMBL" id="MLKD01000005">
    <property type="protein sequence ID" value="OQE26823.1"/>
    <property type="molecule type" value="Genomic_DNA"/>
</dbReference>
<dbReference type="Pfam" id="PF00172">
    <property type="entry name" value="Zn_clus"/>
    <property type="match status" value="1"/>
</dbReference>
<evidence type="ECO:0000256" key="1">
    <source>
        <dbReference type="ARBA" id="ARBA00004123"/>
    </source>
</evidence>
<keyword evidence="5" id="KW-0539">Nucleus</keyword>
<dbReference type="PANTHER" id="PTHR37534">
    <property type="entry name" value="TRANSCRIPTIONAL ACTIVATOR PROTEIN UGA3"/>
    <property type="match status" value="1"/>
</dbReference>
<keyword evidence="9" id="KW-1185">Reference proteome</keyword>
<dbReference type="CDD" id="cd00067">
    <property type="entry name" value="GAL4"/>
    <property type="match status" value="1"/>
</dbReference>
<dbReference type="PROSITE" id="PS00463">
    <property type="entry name" value="ZN2_CY6_FUNGAL_1"/>
    <property type="match status" value="1"/>
</dbReference>
<dbReference type="GO" id="GO:0000981">
    <property type="term" value="F:DNA-binding transcription factor activity, RNA polymerase II-specific"/>
    <property type="evidence" value="ECO:0007669"/>
    <property type="project" value="InterPro"/>
</dbReference>
<dbReference type="OrthoDB" id="39175at2759"/>
<dbReference type="PROSITE" id="PS50048">
    <property type="entry name" value="ZN2_CY6_FUNGAL_2"/>
    <property type="match status" value="1"/>
</dbReference>
<name>A0A1V6TML5_9EURO</name>
<evidence type="ECO:0000313" key="8">
    <source>
        <dbReference type="EMBL" id="OQE26823.1"/>
    </source>
</evidence>
<feature type="compositionally biased region" description="Polar residues" evidence="6">
    <location>
        <begin position="1"/>
        <end position="17"/>
    </location>
</feature>
<dbReference type="InterPro" id="IPR021858">
    <property type="entry name" value="Fun_TF"/>
</dbReference>
<dbReference type="Proteomes" id="UP000191285">
    <property type="component" value="Unassembled WGS sequence"/>
</dbReference>
<protein>
    <recommendedName>
        <fullName evidence="7">Zn(2)-C6 fungal-type domain-containing protein</fullName>
    </recommendedName>
</protein>
<evidence type="ECO:0000256" key="4">
    <source>
        <dbReference type="ARBA" id="ARBA00023163"/>
    </source>
</evidence>
<dbReference type="GO" id="GO:0045944">
    <property type="term" value="P:positive regulation of transcription by RNA polymerase II"/>
    <property type="evidence" value="ECO:0007669"/>
    <property type="project" value="TreeGrafter"/>
</dbReference>
<dbReference type="PANTHER" id="PTHR37534:SF11">
    <property type="entry name" value="ZN(II)2CYS6 TRANSCRIPTION FACTOR (EUROFUNG)"/>
    <property type="match status" value="1"/>
</dbReference>
<dbReference type="AlphaFoldDB" id="A0A1V6TML5"/>
<keyword evidence="2" id="KW-0805">Transcription regulation</keyword>
<organism evidence="8 9">
    <name type="scientific">Penicillium steckii</name>
    <dbReference type="NCBI Taxonomy" id="303698"/>
    <lineage>
        <taxon>Eukaryota</taxon>
        <taxon>Fungi</taxon>
        <taxon>Dikarya</taxon>
        <taxon>Ascomycota</taxon>
        <taxon>Pezizomycotina</taxon>
        <taxon>Eurotiomycetes</taxon>
        <taxon>Eurotiomycetidae</taxon>
        <taxon>Eurotiales</taxon>
        <taxon>Aspergillaceae</taxon>
        <taxon>Penicillium</taxon>
    </lineage>
</organism>
<sequence>MDMTSYLRNDTSLSSIPSQPPIKRLRKKAPKSRNGCSRCKKRRIKCDEKHPACENCIKLGCQCPGFQQELRWSRPYQRVEGSKAVDDADEIIHPSPLVTSSVQQEESFINDLSPLYPSNTPQNDLDGWRFDDESLPIPIFDSWPFTPQDPLGGLGDENTSLRDDTFPISSPPSGLNATANSGMLRSLTHPPTMLIEHWFRHICPLWSTFDSAVSYSRHLALNAWGSSRAVFYTMQAMSAAYISVTMPHFSQTLNSLKSLAVSAVEEETRLVRRSHSPVVKADLVYAVFTLGNSVNWTASGMDENPWLKSARELMSMWSLGMSTSDVPIHTYFCQALTYWEMLLAARGCGSVPAKLAKKRQCYYVKIHQAMGLPISSNENDNEPCPESAYGPEQAVPRTTGLRPNSWSGVSDEVIDVFGQVLALCHHVHHSSHGGQGRFDTNAATTGLCDVSLAHDLQQELLQMDFDSLLLMDEVHGFPVQTQDDNTPTTYLLQTAEAYRQAALLQLHLSFHDLKTSHAPNLCGFKDVDCSVMGYTAVGDEQSRMNSILSMTLSLVNILERIPAGSGSRSIHLMLYLSAAVGLGVNTSKCSFADHHDNDYWNSGGMGGCTTSPATSEPFNTLTGVDAFLHDLPASNTPSSVDQVVTRWTLEVSKARQFLLVRLGALQQTLPHRRVDSTITFAKDVWRHYDTQDSRPFSLVYWLDIMAKKGSRVTLW</sequence>
<keyword evidence="4" id="KW-0804">Transcription</keyword>
<dbReference type="GO" id="GO:0008270">
    <property type="term" value="F:zinc ion binding"/>
    <property type="evidence" value="ECO:0007669"/>
    <property type="project" value="InterPro"/>
</dbReference>
<evidence type="ECO:0000256" key="2">
    <source>
        <dbReference type="ARBA" id="ARBA00023015"/>
    </source>
</evidence>
<feature type="domain" description="Zn(2)-C6 fungal-type" evidence="7">
    <location>
        <begin position="35"/>
        <end position="63"/>
    </location>
</feature>
<accession>A0A1V6TML5</accession>
<dbReference type="GO" id="GO:0005634">
    <property type="term" value="C:nucleus"/>
    <property type="evidence" value="ECO:0007669"/>
    <property type="project" value="UniProtKB-SubCell"/>
</dbReference>
<dbReference type="Pfam" id="PF11951">
    <property type="entry name" value="Fungal_trans_2"/>
    <property type="match status" value="1"/>
</dbReference>
<feature type="region of interest" description="Disordered" evidence="6">
    <location>
        <begin position="377"/>
        <end position="402"/>
    </location>
</feature>
<dbReference type="SMART" id="SM00066">
    <property type="entry name" value="GAL4"/>
    <property type="match status" value="1"/>
</dbReference>
<dbReference type="InterPro" id="IPR001138">
    <property type="entry name" value="Zn2Cys6_DnaBD"/>
</dbReference>
<reference evidence="9" key="1">
    <citation type="journal article" date="2017" name="Nat. Microbiol.">
        <title>Global analysis of biosynthetic gene clusters reveals vast potential of secondary metabolite production in Penicillium species.</title>
        <authorList>
            <person name="Nielsen J.C."/>
            <person name="Grijseels S."/>
            <person name="Prigent S."/>
            <person name="Ji B."/>
            <person name="Dainat J."/>
            <person name="Nielsen K.F."/>
            <person name="Frisvad J.C."/>
            <person name="Workman M."/>
            <person name="Nielsen J."/>
        </authorList>
    </citation>
    <scope>NUCLEOTIDE SEQUENCE [LARGE SCALE GENOMIC DNA]</scope>
    <source>
        <strain evidence="9">IBT 24891</strain>
    </source>
</reference>
<gene>
    <name evidence="8" type="ORF">PENSTE_c005G09631</name>
</gene>
<dbReference type="Gene3D" id="4.10.240.10">
    <property type="entry name" value="Zn(2)-C6 fungal-type DNA-binding domain"/>
    <property type="match status" value="1"/>
</dbReference>
<dbReference type="InterPro" id="IPR036864">
    <property type="entry name" value="Zn2-C6_fun-type_DNA-bd_sf"/>
</dbReference>